<sequence length="29" mass="3481">MCAEGIVSCLDVWWREFQRIAYFRCVLEG</sequence>
<protein>
    <submittedName>
        <fullName evidence="1">Uncharacterized protein</fullName>
    </submittedName>
</protein>
<dbReference type="EMBL" id="BK032614">
    <property type="protein sequence ID" value="DAF51338.1"/>
    <property type="molecule type" value="Genomic_DNA"/>
</dbReference>
<accession>A0A8S5SL95</accession>
<organism evidence="1">
    <name type="scientific">Myoviridae sp. ctKhy9</name>
    <dbReference type="NCBI Taxonomy" id="2827677"/>
    <lineage>
        <taxon>Viruses</taxon>
        <taxon>Duplodnaviria</taxon>
        <taxon>Heunggongvirae</taxon>
        <taxon>Uroviricota</taxon>
        <taxon>Caudoviricetes</taxon>
    </lineage>
</organism>
<proteinExistence type="predicted"/>
<name>A0A8S5SL95_9CAUD</name>
<reference evidence="1" key="1">
    <citation type="journal article" date="2021" name="Proc. Natl. Acad. Sci. U.S.A.">
        <title>A Catalog of Tens of Thousands of Viruses from Human Metagenomes Reveals Hidden Associations with Chronic Diseases.</title>
        <authorList>
            <person name="Tisza M.J."/>
            <person name="Buck C.B."/>
        </authorList>
    </citation>
    <scope>NUCLEOTIDE SEQUENCE</scope>
    <source>
        <strain evidence="1">CtKhy9</strain>
    </source>
</reference>
<evidence type="ECO:0000313" key="1">
    <source>
        <dbReference type="EMBL" id="DAF51338.1"/>
    </source>
</evidence>